<evidence type="ECO:0000313" key="2">
    <source>
        <dbReference type="Proteomes" id="UP000014521"/>
    </source>
</evidence>
<accession>S4GV41</accession>
<comment type="caution">
    <text evidence="1">The sequence shown here is derived from an EMBL/GenBank/DDBJ whole genome shotgun (WGS) entry which is preliminary data.</text>
</comment>
<evidence type="ECO:0000313" key="1">
    <source>
        <dbReference type="EMBL" id="EPI46056.1"/>
    </source>
</evidence>
<proteinExistence type="predicted"/>
<dbReference type="HOGENOM" id="CLU_3270541_0_0_11"/>
<gene>
    <name evidence="1" type="ORF">HMPREF1581_01171</name>
</gene>
<reference evidence="1 2" key="1">
    <citation type="submission" date="2013-06" db="EMBL/GenBank/DDBJ databases">
        <authorList>
            <person name="Weinstock G."/>
            <person name="Sodergren E."/>
            <person name="Lobos E.A."/>
            <person name="Fulton L."/>
            <person name="Fulton R."/>
            <person name="Courtney L."/>
            <person name="Fronick C."/>
            <person name="O'Laughlin M."/>
            <person name="Godfrey J."/>
            <person name="Wilson R.M."/>
            <person name="Miner T."/>
            <person name="Farmer C."/>
            <person name="Delehaunty K."/>
            <person name="Cordes M."/>
            <person name="Minx P."/>
            <person name="Tomlinson C."/>
            <person name="Chen J."/>
            <person name="Wollam A."/>
            <person name="Pepin K.H."/>
            <person name="Bhonagiri V."/>
            <person name="Zhang X."/>
            <person name="Warren W."/>
            <person name="Mitreva M."/>
            <person name="Mardis E.R."/>
            <person name="Wilson R.K."/>
        </authorList>
    </citation>
    <scope>NUCLEOTIDE SEQUENCE [LARGE SCALE GENOMIC DNA]</scope>
    <source>
        <strain evidence="1 2">JCP8108</strain>
    </source>
</reference>
<organism evidence="1 2">
    <name type="scientific">Gardnerella vaginalis JCP8108</name>
    <dbReference type="NCBI Taxonomy" id="1261066"/>
    <lineage>
        <taxon>Bacteria</taxon>
        <taxon>Bacillati</taxon>
        <taxon>Actinomycetota</taxon>
        <taxon>Actinomycetes</taxon>
        <taxon>Bifidobacteriales</taxon>
        <taxon>Bifidobacteriaceae</taxon>
        <taxon>Gardnerella</taxon>
    </lineage>
</organism>
<dbReference type="AlphaFoldDB" id="S4GV41"/>
<dbReference type="EMBL" id="ATJJ01000092">
    <property type="protein sequence ID" value="EPI46056.1"/>
    <property type="molecule type" value="Genomic_DNA"/>
</dbReference>
<dbReference type="Proteomes" id="UP000014521">
    <property type="component" value="Unassembled WGS sequence"/>
</dbReference>
<protein>
    <submittedName>
        <fullName evidence="1">Uncharacterized protein</fullName>
    </submittedName>
</protein>
<name>S4GV41_GARVA</name>
<sequence>MNALIWRITLRIAGNLQEEKFGERRYIYCRFQDGQGRKSGI</sequence>